<comment type="catalytic activity">
    <reaction evidence="8">
        <text>L-aspartate + L-glutamine + ATP + H2O = L-asparagine + L-glutamate + AMP + diphosphate + H(+)</text>
        <dbReference type="Rhea" id="RHEA:12228"/>
        <dbReference type="ChEBI" id="CHEBI:15377"/>
        <dbReference type="ChEBI" id="CHEBI:15378"/>
        <dbReference type="ChEBI" id="CHEBI:29985"/>
        <dbReference type="ChEBI" id="CHEBI:29991"/>
        <dbReference type="ChEBI" id="CHEBI:30616"/>
        <dbReference type="ChEBI" id="CHEBI:33019"/>
        <dbReference type="ChEBI" id="CHEBI:58048"/>
        <dbReference type="ChEBI" id="CHEBI:58359"/>
        <dbReference type="ChEBI" id="CHEBI:456215"/>
        <dbReference type="EC" id="6.3.5.4"/>
    </reaction>
</comment>
<dbReference type="Pfam" id="PF13537">
    <property type="entry name" value="GATase_7"/>
    <property type="match status" value="1"/>
</dbReference>
<dbReference type="InterPro" id="IPR006426">
    <property type="entry name" value="Asn_synth_AEB"/>
</dbReference>
<dbReference type="EMBL" id="CP157762">
    <property type="protein sequence ID" value="XBP91873.1"/>
    <property type="molecule type" value="Genomic_DNA"/>
</dbReference>
<dbReference type="PANTHER" id="PTHR43284">
    <property type="entry name" value="ASPARAGINE SYNTHETASE (GLUTAMINE-HYDROLYZING)"/>
    <property type="match status" value="1"/>
</dbReference>
<keyword evidence="13" id="KW-0436">Ligase</keyword>
<evidence type="ECO:0000256" key="5">
    <source>
        <dbReference type="ARBA" id="ARBA00022840"/>
    </source>
</evidence>
<dbReference type="GO" id="GO:0004066">
    <property type="term" value="F:asparagine synthase (glutamine-hydrolyzing) activity"/>
    <property type="evidence" value="ECO:0007669"/>
    <property type="project" value="UniProtKB-EC"/>
</dbReference>
<dbReference type="AlphaFoldDB" id="A0AAU8HB14"/>
<keyword evidence="6" id="KW-0028">Amino-acid biosynthesis</keyword>
<dbReference type="InterPro" id="IPR001962">
    <property type="entry name" value="Asn_synthase"/>
</dbReference>
<evidence type="ECO:0000256" key="9">
    <source>
        <dbReference type="PIRSR" id="PIRSR001589-2"/>
    </source>
</evidence>
<dbReference type="Gene3D" id="3.40.50.620">
    <property type="entry name" value="HUPs"/>
    <property type="match status" value="1"/>
</dbReference>
<evidence type="ECO:0000259" key="11">
    <source>
        <dbReference type="PROSITE" id="PS51278"/>
    </source>
</evidence>
<accession>A0AAU8HB14</accession>
<evidence type="ECO:0000256" key="8">
    <source>
        <dbReference type="ARBA" id="ARBA00048741"/>
    </source>
</evidence>
<keyword evidence="4 9" id="KW-0547">Nucleotide-binding</keyword>
<reference evidence="12" key="1">
    <citation type="submission" date="2024-01" db="EMBL/GenBank/DDBJ databases">
        <title>The genome sequence of Micromonospora mangrovi CCTCC AA 2012012.</title>
        <authorList>
            <person name="Gao J."/>
        </authorList>
    </citation>
    <scope>NUCLEOTIDE SEQUENCE</scope>
    <source>
        <strain evidence="12">CCTCC AA 2012012</strain>
    </source>
</reference>
<dbReference type="PIRSF" id="PIRSF001589">
    <property type="entry name" value="Asn_synthetase_glu-h"/>
    <property type="match status" value="1"/>
</dbReference>
<dbReference type="SUPFAM" id="SSF56235">
    <property type="entry name" value="N-terminal nucleophile aminohydrolases (Ntn hydrolases)"/>
    <property type="match status" value="1"/>
</dbReference>
<feature type="binding site" evidence="9">
    <location>
        <begin position="372"/>
        <end position="373"/>
    </location>
    <ligand>
        <name>ATP</name>
        <dbReference type="ChEBI" id="CHEBI:30616"/>
    </ligand>
</feature>
<gene>
    <name evidence="13" type="primary">asnB</name>
    <name evidence="13" type="ORF">ABUL08_19885</name>
    <name evidence="12" type="ORF">VK199_19815</name>
</gene>
<dbReference type="EC" id="6.3.5.4" evidence="3"/>
<dbReference type="GO" id="GO:0005829">
    <property type="term" value="C:cytosol"/>
    <property type="evidence" value="ECO:0007669"/>
    <property type="project" value="TreeGrafter"/>
</dbReference>
<feature type="binding site" evidence="9">
    <location>
        <position position="284"/>
    </location>
    <ligand>
        <name>ATP</name>
        <dbReference type="ChEBI" id="CHEBI:30616"/>
    </ligand>
</feature>
<dbReference type="InterPro" id="IPR029055">
    <property type="entry name" value="Ntn_hydrolases_N"/>
</dbReference>
<feature type="domain" description="Glutamine amidotransferase type-2" evidence="11">
    <location>
        <begin position="2"/>
        <end position="211"/>
    </location>
</feature>
<comment type="pathway">
    <text evidence="1">Amino-acid biosynthesis; L-asparagine biosynthesis; L-asparagine from L-aspartate (L-Gln route): step 1/1.</text>
</comment>
<dbReference type="PANTHER" id="PTHR43284:SF1">
    <property type="entry name" value="ASPARAGINE SYNTHETASE"/>
    <property type="match status" value="1"/>
</dbReference>
<dbReference type="SUPFAM" id="SSF52402">
    <property type="entry name" value="Adenine nucleotide alpha hydrolases-like"/>
    <property type="match status" value="1"/>
</dbReference>
<dbReference type="PROSITE" id="PS51278">
    <property type="entry name" value="GATASE_TYPE_2"/>
    <property type="match status" value="1"/>
</dbReference>
<evidence type="ECO:0000256" key="1">
    <source>
        <dbReference type="ARBA" id="ARBA00005187"/>
    </source>
</evidence>
<dbReference type="GO" id="GO:0006529">
    <property type="term" value="P:asparagine biosynthetic process"/>
    <property type="evidence" value="ECO:0007669"/>
    <property type="project" value="UniProtKB-KW"/>
</dbReference>
<dbReference type="RefSeq" id="WP_350931428.1">
    <property type="nucleotide sequence ID" value="NZ_CP157762.1"/>
</dbReference>
<evidence type="ECO:0000313" key="13">
    <source>
        <dbReference type="EMBL" id="XCH72571.1"/>
    </source>
</evidence>
<dbReference type="EMBL" id="CP159342">
    <property type="protein sequence ID" value="XCH72571.1"/>
    <property type="molecule type" value="Genomic_DNA"/>
</dbReference>
<dbReference type="Pfam" id="PF00733">
    <property type="entry name" value="Asn_synthase"/>
    <property type="match status" value="1"/>
</dbReference>
<evidence type="ECO:0000256" key="7">
    <source>
        <dbReference type="ARBA" id="ARBA00022962"/>
    </source>
</evidence>
<keyword evidence="5 9" id="KW-0067">ATP-binding</keyword>
<feature type="site" description="Important for beta-aspartyl-AMP intermediate formation" evidence="10">
    <location>
        <position position="374"/>
    </location>
</feature>
<comment type="similarity">
    <text evidence="2">Belongs to the asparagine synthetase family.</text>
</comment>
<dbReference type="InterPro" id="IPR014729">
    <property type="entry name" value="Rossmann-like_a/b/a_fold"/>
</dbReference>
<evidence type="ECO:0000313" key="12">
    <source>
        <dbReference type="EMBL" id="XBP91873.1"/>
    </source>
</evidence>
<evidence type="ECO:0000256" key="10">
    <source>
        <dbReference type="PIRSR" id="PIRSR001589-3"/>
    </source>
</evidence>
<dbReference type="InterPro" id="IPR033738">
    <property type="entry name" value="AsnB_N"/>
</dbReference>
<reference evidence="13" key="2">
    <citation type="submission" date="2024-06" db="EMBL/GenBank/DDBJ databases">
        <title>Micromonospora mangrovi CCTCC AA 2012012 genome sequences.</title>
        <authorList>
            <person name="Gao J."/>
        </authorList>
    </citation>
    <scope>NUCLEOTIDE SEQUENCE</scope>
    <source>
        <strain evidence="13">CCTCC AA 2012012</strain>
    </source>
</reference>
<dbReference type="InterPro" id="IPR051786">
    <property type="entry name" value="ASN_synthetase/amidase"/>
</dbReference>
<dbReference type="CDD" id="cd00712">
    <property type="entry name" value="AsnB"/>
    <property type="match status" value="1"/>
</dbReference>
<proteinExistence type="inferred from homology"/>
<keyword evidence="7" id="KW-0315">Glutamine amidotransferase</keyword>
<feature type="binding site" evidence="9">
    <location>
        <position position="99"/>
    </location>
    <ligand>
        <name>L-glutamine</name>
        <dbReference type="ChEBI" id="CHEBI:58359"/>
    </ligand>
</feature>
<organism evidence="13">
    <name type="scientific">Micromonospora sp. CCTCC AA 2012012</name>
    <dbReference type="NCBI Taxonomy" id="3111921"/>
    <lineage>
        <taxon>Bacteria</taxon>
        <taxon>Bacillati</taxon>
        <taxon>Actinomycetota</taxon>
        <taxon>Actinomycetes</taxon>
        <taxon>Micromonosporales</taxon>
        <taxon>Micromonosporaceae</taxon>
        <taxon>Micromonospora</taxon>
    </lineage>
</organism>
<evidence type="ECO:0000256" key="3">
    <source>
        <dbReference type="ARBA" id="ARBA00012737"/>
    </source>
</evidence>
<evidence type="ECO:0000256" key="2">
    <source>
        <dbReference type="ARBA" id="ARBA00005752"/>
    </source>
</evidence>
<dbReference type="InterPro" id="IPR017932">
    <property type="entry name" value="GATase_2_dom"/>
</dbReference>
<dbReference type="NCBIfam" id="TIGR01536">
    <property type="entry name" value="asn_synth_AEB"/>
    <property type="match status" value="1"/>
</dbReference>
<dbReference type="Gene3D" id="3.60.20.10">
    <property type="entry name" value="Glutamine Phosphoribosylpyrophosphate, subunit 1, domain 1"/>
    <property type="match status" value="1"/>
</dbReference>
<keyword evidence="6" id="KW-0061">Asparagine biosynthesis</keyword>
<dbReference type="CDD" id="cd01991">
    <property type="entry name" value="Asn_synthase_B_C"/>
    <property type="match status" value="1"/>
</dbReference>
<evidence type="ECO:0000256" key="4">
    <source>
        <dbReference type="ARBA" id="ARBA00022741"/>
    </source>
</evidence>
<dbReference type="GO" id="GO:0005524">
    <property type="term" value="F:ATP binding"/>
    <property type="evidence" value="ECO:0007669"/>
    <property type="project" value="UniProtKB-KW"/>
</dbReference>
<protein>
    <recommendedName>
        <fullName evidence="3">asparagine synthase (glutamine-hydrolyzing)</fullName>
        <ecNumber evidence="3">6.3.5.4</ecNumber>
    </recommendedName>
</protein>
<name>A0AAU8HB14_9ACTN</name>
<sequence>MSGLAAWVDFGREDVVNPAMVRQMARRLRHRGPDGEGEWSAPHVAFAVQRLAAVAPAVTAQPAVAPDRAVLMLDGMIYNHEDLRRELRGRGRWCPSGGDAEVALAAYVEWGAEFASRLEGMFAIVVWDPRREELLLVRDRLGVKPLCYAQRGTGLIAGSEPKALLAHPAVDPVVDADGLRELFAHGKLPGTTVFKDIFEVRPGHCVRFGGSGLIQQRYWTLEAVPHQDDLPATVAAVRRLLTEAVSSHRRGDVPVDAMLSGGIDSSALTALAARDDAGLRSYSVNFAGYTENFRPHPTMRATPDAPFAAMVAEHVGTRHTEILVDLAELTDPGLHRAAMAAQDAPSPLGDMDASLLLFFRRLGEQGRRAVLSGETADEVFDGYFWAYDPQHSNSTTFPWVSFERGHDAAAGGLGCSLIDRSLRKGLDFLGYADSHYRDALTEVSHLPGATAQERRAREVTYLALTRWAPTHLDRADRLSMAAGVQLRPPFCDHRLIEYVYNVPAELKRAGGREKGLLREAVGDLLPAPVLQRRKSAYPTIQEAAYGDAVRRRFAEVASDPGAAVAPLLDPAATTAALAAAEAPKGAFAWVERASMEMVLQLDAWLTDYAVVLRV</sequence>
<evidence type="ECO:0000256" key="6">
    <source>
        <dbReference type="ARBA" id="ARBA00022888"/>
    </source>
</evidence>